<dbReference type="SMART" id="SM00342">
    <property type="entry name" value="HTH_ARAC"/>
    <property type="match status" value="1"/>
</dbReference>
<gene>
    <name evidence="6" type="ORF">D7M11_22195</name>
</gene>
<feature type="domain" description="HTH araC/xylS-type" evidence="5">
    <location>
        <begin position="182"/>
        <end position="280"/>
    </location>
</feature>
<evidence type="ECO:0000313" key="7">
    <source>
        <dbReference type="Proteomes" id="UP000282311"/>
    </source>
</evidence>
<dbReference type="PANTHER" id="PTHR46796">
    <property type="entry name" value="HTH-TYPE TRANSCRIPTIONAL ACTIVATOR RHAS-RELATED"/>
    <property type="match status" value="1"/>
</dbReference>
<dbReference type="Pfam" id="PF12833">
    <property type="entry name" value="HTH_18"/>
    <property type="match status" value="1"/>
</dbReference>
<name>A0A3B0C479_9BACL</name>
<keyword evidence="4" id="KW-0804">Transcription</keyword>
<evidence type="ECO:0000256" key="1">
    <source>
        <dbReference type="ARBA" id="ARBA00023015"/>
    </source>
</evidence>
<dbReference type="EMBL" id="RBAH01000017">
    <property type="protein sequence ID" value="RKN79094.1"/>
    <property type="molecule type" value="Genomic_DNA"/>
</dbReference>
<dbReference type="OrthoDB" id="2573719at2"/>
<sequence length="280" mass="31962">MPRLPLRTNLHLPPGDDIPFHVYTVGTEQQAAITRLKGFSANQLFLTFSGGGLFRPLGRDKWDIVEANTLLYIPAGVPHEYVPQGTEPWLVGYVTFVETHGMLEGWGFGREPYRLRLESMEKLLELIADVWSASGPQYDAWRCAELLFTFCAELKKQRIGERGAENEEAAAKTARYRDSATGSAVRFLHDHLHRKLTMTELASYAGYSAKQLNRLFRRELGLTPMQYLQRIRLKTASLLLVEQPNLTVRQIAAHIGMEPDYLARLYRRVYGKTPAEARRR</sequence>
<dbReference type="Gene3D" id="1.10.10.60">
    <property type="entry name" value="Homeodomain-like"/>
    <property type="match status" value="2"/>
</dbReference>
<evidence type="ECO:0000256" key="2">
    <source>
        <dbReference type="ARBA" id="ARBA00023125"/>
    </source>
</evidence>
<accession>A0A3B0C479</accession>
<evidence type="ECO:0000256" key="3">
    <source>
        <dbReference type="ARBA" id="ARBA00023159"/>
    </source>
</evidence>
<dbReference type="PROSITE" id="PS01124">
    <property type="entry name" value="HTH_ARAC_FAMILY_2"/>
    <property type="match status" value="1"/>
</dbReference>
<keyword evidence="1" id="KW-0805">Transcription regulation</keyword>
<dbReference type="InterPro" id="IPR050204">
    <property type="entry name" value="AraC_XylS_family_regulators"/>
</dbReference>
<protein>
    <submittedName>
        <fullName evidence="6">AraC family transcriptional regulator</fullName>
    </submittedName>
</protein>
<dbReference type="CDD" id="cd02208">
    <property type="entry name" value="cupin_RmlC-like"/>
    <property type="match status" value="1"/>
</dbReference>
<evidence type="ECO:0000259" key="5">
    <source>
        <dbReference type="PROSITE" id="PS01124"/>
    </source>
</evidence>
<evidence type="ECO:0000256" key="4">
    <source>
        <dbReference type="ARBA" id="ARBA00023163"/>
    </source>
</evidence>
<dbReference type="Proteomes" id="UP000282311">
    <property type="component" value="Unassembled WGS sequence"/>
</dbReference>
<dbReference type="AlphaFoldDB" id="A0A3B0C479"/>
<keyword evidence="7" id="KW-1185">Reference proteome</keyword>
<dbReference type="GO" id="GO:0003700">
    <property type="term" value="F:DNA-binding transcription factor activity"/>
    <property type="evidence" value="ECO:0007669"/>
    <property type="project" value="InterPro"/>
</dbReference>
<keyword evidence="3" id="KW-0010">Activator</keyword>
<reference evidence="6 7" key="1">
    <citation type="journal article" date="2007" name="Int. J. Syst. Evol. Microbiol.">
        <title>Paenibacillus ginsengarvi sp. nov., isolated from soil from ginseng cultivation.</title>
        <authorList>
            <person name="Yoon M.H."/>
            <person name="Ten L.N."/>
            <person name="Im W.T."/>
        </authorList>
    </citation>
    <scope>NUCLEOTIDE SEQUENCE [LARGE SCALE GENOMIC DNA]</scope>
    <source>
        <strain evidence="6 7">KCTC 13059</strain>
    </source>
</reference>
<proteinExistence type="predicted"/>
<organism evidence="6 7">
    <name type="scientific">Paenibacillus ginsengarvi</name>
    <dbReference type="NCBI Taxonomy" id="400777"/>
    <lineage>
        <taxon>Bacteria</taxon>
        <taxon>Bacillati</taxon>
        <taxon>Bacillota</taxon>
        <taxon>Bacilli</taxon>
        <taxon>Bacillales</taxon>
        <taxon>Paenibacillaceae</taxon>
        <taxon>Paenibacillus</taxon>
    </lineage>
</organism>
<dbReference type="InterPro" id="IPR009057">
    <property type="entry name" value="Homeodomain-like_sf"/>
</dbReference>
<dbReference type="GO" id="GO:0043565">
    <property type="term" value="F:sequence-specific DNA binding"/>
    <property type="evidence" value="ECO:0007669"/>
    <property type="project" value="InterPro"/>
</dbReference>
<dbReference type="SUPFAM" id="SSF46689">
    <property type="entry name" value="Homeodomain-like"/>
    <property type="match status" value="1"/>
</dbReference>
<dbReference type="InterPro" id="IPR018060">
    <property type="entry name" value="HTH_AraC"/>
</dbReference>
<keyword evidence="2" id="KW-0238">DNA-binding</keyword>
<comment type="caution">
    <text evidence="6">The sequence shown here is derived from an EMBL/GenBank/DDBJ whole genome shotgun (WGS) entry which is preliminary data.</text>
</comment>
<dbReference type="InterPro" id="IPR018062">
    <property type="entry name" value="HTH_AraC-typ_CS"/>
</dbReference>
<dbReference type="PROSITE" id="PS00041">
    <property type="entry name" value="HTH_ARAC_FAMILY_1"/>
    <property type="match status" value="1"/>
</dbReference>
<evidence type="ECO:0000313" key="6">
    <source>
        <dbReference type="EMBL" id="RKN79094.1"/>
    </source>
</evidence>
<dbReference type="InterPro" id="IPR037923">
    <property type="entry name" value="HTH-like"/>
</dbReference>
<dbReference type="SUPFAM" id="SSF51215">
    <property type="entry name" value="Regulatory protein AraC"/>
    <property type="match status" value="1"/>
</dbReference>